<name>A0A0F9WTX9_9ZZZZ</name>
<feature type="compositionally biased region" description="Basic and acidic residues" evidence="1">
    <location>
        <begin position="78"/>
        <end position="107"/>
    </location>
</feature>
<comment type="caution">
    <text evidence="2">The sequence shown here is derived from an EMBL/GenBank/DDBJ whole genome shotgun (WGS) entry which is preliminary data.</text>
</comment>
<dbReference type="EMBL" id="LAZR01000203">
    <property type="protein sequence ID" value="KKN82288.1"/>
    <property type="molecule type" value="Genomic_DNA"/>
</dbReference>
<accession>A0A0F9WTX9</accession>
<reference evidence="2" key="1">
    <citation type="journal article" date="2015" name="Nature">
        <title>Complex archaea that bridge the gap between prokaryotes and eukaryotes.</title>
        <authorList>
            <person name="Spang A."/>
            <person name="Saw J.H."/>
            <person name="Jorgensen S.L."/>
            <person name="Zaremba-Niedzwiedzka K."/>
            <person name="Martijn J."/>
            <person name="Lind A.E."/>
            <person name="van Eijk R."/>
            <person name="Schleper C."/>
            <person name="Guy L."/>
            <person name="Ettema T.J."/>
        </authorList>
    </citation>
    <scope>NUCLEOTIDE SEQUENCE</scope>
</reference>
<evidence type="ECO:0000313" key="2">
    <source>
        <dbReference type="EMBL" id="KKN82288.1"/>
    </source>
</evidence>
<organism evidence="2">
    <name type="scientific">marine sediment metagenome</name>
    <dbReference type="NCBI Taxonomy" id="412755"/>
    <lineage>
        <taxon>unclassified sequences</taxon>
        <taxon>metagenomes</taxon>
        <taxon>ecological metagenomes</taxon>
    </lineage>
</organism>
<protein>
    <submittedName>
        <fullName evidence="2">Uncharacterized protein</fullName>
    </submittedName>
</protein>
<gene>
    <name evidence="2" type="ORF">LCGC14_0311010</name>
</gene>
<feature type="region of interest" description="Disordered" evidence="1">
    <location>
        <begin position="51"/>
        <end position="126"/>
    </location>
</feature>
<evidence type="ECO:0000256" key="1">
    <source>
        <dbReference type="SAM" id="MobiDB-lite"/>
    </source>
</evidence>
<sequence>MPNYVYRCSNGHVFERRAGFNAKETSCSFCGSLAVRDEVYKDQGVIFKGGGWGGKSAIASPPESPSPPSSEGESPDVNFEKLDQFAQENYDHDRNVRPYVKEEADKERRRKRRRQRRSDLQAGSQG</sequence>
<dbReference type="AlphaFoldDB" id="A0A0F9WTX9"/>
<proteinExistence type="predicted"/>